<sequence length="372" mass="39693">MLRDGSVVTWGLAFVGGDCSAVRDQLKNVKQIQATREAFAAILGDGSVVTWGEAHFGGDCSDVLDEPLNVQQIQAAVGAFAAILGDGSVVTWGHAFFGGDSSAVRDELQNAQQIQATERSFAAILGNGSVVTWGDAGYGGDCCAVRDQLKNVQQIQATQRAFAAILGDGSVVTWGDAGCGGDCCAVRDQLKNVQQIQATWGAFAAMLGDGCVVTWGSGTGGDSSVVRARHCVDRAENTLSFELDETGPRLVLHEAQFEFFMSATEEDVRKLGKNLMLSRENVIGARQIQETVPLTFDEIIQQLKDSDHACLRASPLVPKCIIDYAADRALRRATCWLQPVLGARWGQLRQSNAEMSDEAATRAVVPSTFCAA</sequence>
<evidence type="ECO:0008006" key="3">
    <source>
        <dbReference type="Google" id="ProtNLM"/>
    </source>
</evidence>
<dbReference type="Gene3D" id="2.130.10.30">
    <property type="entry name" value="Regulator of chromosome condensation 1/beta-lactamase-inhibitor protein II"/>
    <property type="match status" value="1"/>
</dbReference>
<evidence type="ECO:0000313" key="1">
    <source>
        <dbReference type="EMBL" id="OLQ12427.1"/>
    </source>
</evidence>
<dbReference type="InterPro" id="IPR009091">
    <property type="entry name" value="RCC1/BLIP-II"/>
</dbReference>
<protein>
    <recommendedName>
        <fullName evidence="3">E3 ubiquitin-protein ligase HERC2</fullName>
    </recommendedName>
</protein>
<dbReference type="SUPFAM" id="SSF50985">
    <property type="entry name" value="RCC1/BLIP-II"/>
    <property type="match status" value="1"/>
</dbReference>
<accession>A0A1Q9EY99</accession>
<organism evidence="1 2">
    <name type="scientific">Symbiodinium microadriaticum</name>
    <name type="common">Dinoflagellate</name>
    <name type="synonym">Zooxanthella microadriatica</name>
    <dbReference type="NCBI Taxonomy" id="2951"/>
    <lineage>
        <taxon>Eukaryota</taxon>
        <taxon>Sar</taxon>
        <taxon>Alveolata</taxon>
        <taxon>Dinophyceae</taxon>
        <taxon>Suessiales</taxon>
        <taxon>Symbiodiniaceae</taxon>
        <taxon>Symbiodinium</taxon>
    </lineage>
</organism>
<evidence type="ECO:0000313" key="2">
    <source>
        <dbReference type="Proteomes" id="UP000186817"/>
    </source>
</evidence>
<dbReference type="AlphaFoldDB" id="A0A1Q9EY99"/>
<dbReference type="Proteomes" id="UP000186817">
    <property type="component" value="Unassembled WGS sequence"/>
</dbReference>
<dbReference type="OrthoDB" id="5370059at2759"/>
<keyword evidence="2" id="KW-1185">Reference proteome</keyword>
<reference evidence="1 2" key="1">
    <citation type="submission" date="2016-02" db="EMBL/GenBank/DDBJ databases">
        <title>Genome analysis of coral dinoflagellate symbionts highlights evolutionary adaptations to a symbiotic lifestyle.</title>
        <authorList>
            <person name="Aranda M."/>
            <person name="Li Y."/>
            <person name="Liew Y.J."/>
            <person name="Baumgarten S."/>
            <person name="Simakov O."/>
            <person name="Wilson M."/>
            <person name="Piel J."/>
            <person name="Ashoor H."/>
            <person name="Bougouffa S."/>
            <person name="Bajic V.B."/>
            <person name="Ryu T."/>
            <person name="Ravasi T."/>
            <person name="Bayer T."/>
            <person name="Micklem G."/>
            <person name="Kim H."/>
            <person name="Bhak J."/>
            <person name="Lajeunesse T.C."/>
            <person name="Voolstra C.R."/>
        </authorList>
    </citation>
    <scope>NUCLEOTIDE SEQUENCE [LARGE SCALE GENOMIC DNA]</scope>
    <source>
        <strain evidence="1 2">CCMP2467</strain>
    </source>
</reference>
<proteinExistence type="predicted"/>
<dbReference type="EMBL" id="LSRX01000043">
    <property type="protein sequence ID" value="OLQ12427.1"/>
    <property type="molecule type" value="Genomic_DNA"/>
</dbReference>
<comment type="caution">
    <text evidence="1">The sequence shown here is derived from an EMBL/GenBank/DDBJ whole genome shotgun (WGS) entry which is preliminary data.</text>
</comment>
<gene>
    <name evidence="1" type="ORF">AK812_SmicGene3623</name>
</gene>
<name>A0A1Q9EY99_SYMMI</name>